<dbReference type="Gene3D" id="1.25.10.10">
    <property type="entry name" value="Leucine-rich Repeat Variant"/>
    <property type="match status" value="1"/>
</dbReference>
<evidence type="ECO:0000256" key="1">
    <source>
        <dbReference type="ARBA" id="ARBA00004123"/>
    </source>
</evidence>
<dbReference type="GO" id="GO:0031267">
    <property type="term" value="F:small GTPase binding"/>
    <property type="evidence" value="ECO:0007669"/>
    <property type="project" value="InterPro"/>
</dbReference>
<organism evidence="6 7">
    <name type="scientific">Cyphellophora europaea (strain CBS 101466)</name>
    <name type="common">Phialophora europaea</name>
    <dbReference type="NCBI Taxonomy" id="1220924"/>
    <lineage>
        <taxon>Eukaryota</taxon>
        <taxon>Fungi</taxon>
        <taxon>Dikarya</taxon>
        <taxon>Ascomycota</taxon>
        <taxon>Pezizomycotina</taxon>
        <taxon>Eurotiomycetes</taxon>
        <taxon>Chaetothyriomycetidae</taxon>
        <taxon>Chaetothyriales</taxon>
        <taxon>Cyphellophoraceae</taxon>
        <taxon>Cyphellophora</taxon>
    </lineage>
</organism>
<dbReference type="InterPro" id="IPR001494">
    <property type="entry name" value="Importin-beta_N"/>
</dbReference>
<evidence type="ECO:0000313" key="6">
    <source>
        <dbReference type="EMBL" id="ETN42621.1"/>
    </source>
</evidence>
<name>W2S1L8_CYPE1</name>
<dbReference type="InterPro" id="IPR058669">
    <property type="entry name" value="TPR_IPO7/11-like"/>
</dbReference>
<dbReference type="PANTHER" id="PTHR10997">
    <property type="entry name" value="IMPORTIN-7, 8, 11"/>
    <property type="match status" value="1"/>
</dbReference>
<dbReference type="PROSITE" id="PS50166">
    <property type="entry name" value="IMPORTIN_B_NT"/>
    <property type="match status" value="1"/>
</dbReference>
<keyword evidence="7" id="KW-1185">Reference proteome</keyword>
<evidence type="ECO:0000256" key="3">
    <source>
        <dbReference type="ARBA" id="ARBA00022448"/>
    </source>
</evidence>
<dbReference type="PANTHER" id="PTHR10997:SF7">
    <property type="entry name" value="IMPORTIN-11"/>
    <property type="match status" value="1"/>
</dbReference>
<protein>
    <recommendedName>
        <fullName evidence="5">Importin N-terminal domain-containing protein</fullName>
    </recommendedName>
</protein>
<dbReference type="InterPro" id="IPR016024">
    <property type="entry name" value="ARM-type_fold"/>
</dbReference>
<accession>W2S1L8</accession>
<dbReference type="AlphaFoldDB" id="W2S1L8"/>
<dbReference type="HOGENOM" id="CLU_003886_1_0_1"/>
<evidence type="ECO:0000256" key="2">
    <source>
        <dbReference type="ARBA" id="ARBA00007991"/>
    </source>
</evidence>
<dbReference type="Proteomes" id="UP000030752">
    <property type="component" value="Unassembled WGS sequence"/>
</dbReference>
<dbReference type="EMBL" id="KB822718">
    <property type="protein sequence ID" value="ETN42621.1"/>
    <property type="molecule type" value="Genomic_DNA"/>
</dbReference>
<comment type="subcellular location">
    <subcellularLocation>
        <location evidence="1">Nucleus</location>
    </subcellularLocation>
</comment>
<dbReference type="SUPFAM" id="SSF48371">
    <property type="entry name" value="ARM repeat"/>
    <property type="match status" value="1"/>
</dbReference>
<comment type="similarity">
    <text evidence="2">Belongs to the importin beta family.</text>
</comment>
<feature type="domain" description="Importin N-terminal" evidence="5">
    <location>
        <begin position="37"/>
        <end position="109"/>
    </location>
</feature>
<dbReference type="FunCoup" id="W2S1L8">
    <property type="interactions" value="1045"/>
</dbReference>
<dbReference type="OrthoDB" id="361693at2759"/>
<dbReference type="InterPro" id="IPR011989">
    <property type="entry name" value="ARM-like"/>
</dbReference>
<keyword evidence="4" id="KW-0539">Nucleus</keyword>
<gene>
    <name evidence="6" type="ORF">HMPREF1541_01778</name>
</gene>
<dbReference type="VEuPathDB" id="FungiDB:HMPREF1541_01778"/>
<dbReference type="GO" id="GO:0005635">
    <property type="term" value="C:nuclear envelope"/>
    <property type="evidence" value="ECO:0007669"/>
    <property type="project" value="TreeGrafter"/>
</dbReference>
<dbReference type="Pfam" id="PF25758">
    <property type="entry name" value="TPR_IPO11"/>
    <property type="match status" value="1"/>
</dbReference>
<evidence type="ECO:0000259" key="5">
    <source>
        <dbReference type="PROSITE" id="PS50166"/>
    </source>
</evidence>
<keyword evidence="3" id="KW-0813">Transport</keyword>
<dbReference type="SMART" id="SM00913">
    <property type="entry name" value="IBN_N"/>
    <property type="match status" value="1"/>
</dbReference>
<dbReference type="STRING" id="1220924.W2S1L8"/>
<evidence type="ECO:0000256" key="4">
    <source>
        <dbReference type="ARBA" id="ARBA00023242"/>
    </source>
</evidence>
<sequence length="1037" mass="117090">MPSFAIEVEGEANPLNRDALLSTIANSLSGHQNLKVSSQQLANWERSPGYHVLLQSLYADFSLPQEVRFQAIIQLKNGIDKHWRKQSQNAITKEDKEKMRSIAIEAGVQESVPALALQNALMLAKIVRYEYPNDWPDVFKILIQHLRNATDNLIEHQYTSNVLVITLQIIKELAAGKLQRMKKALEQISSELLHVLGNLYIALVGKLAKNLTAGIDADSARNSHTALKTLRRLLVSGFEHHHRNDELKQFWLLLQDHQSRFLSMREEHFAIKHLLQLSKLYLEMARAHPAAFVLLGSMEILNRSWSIISDNDARGTLQSDFNWAVYRDGDDTEDSPREKLALRALLLFRACVKMVFQPALTFRYQTPQDKEDRKLATDSIKTQVLTDDFVVRIMETLVTKFFVLRPSDLRDWETEPDEWERREEEIADAWEFSIRSCSEKLFLDLVINFKQLLVQRLLDVFNQYASVDNTNVLLKDSLYSAIGIAAACLDDVLDFNTFLRSTLVPEVQMTHPGYNLLRRRSAMVLAQWVPIKPDVIDRVAVYQVFTHLLSKDDSFNDHVVRVTAGRQLRMVLEPFEFNYTDFAPYATPILSSIMLLTAETELSETKMALLETVRVAVTKLEGHIEPYAEGIMSMLPPLWAQSGEEHLMKQAILTMITAIVNSLREKSLSYHAAILPLIHDSVQPDSEASVYLLEEALELWKAILIQTPTNEPSHELLAMSTSLLPLLEMGSELLQQIFDVIESYTVLSPTAVLAPTFFTPLTASLKNLLPMLASSRARDAALAPHVLENLTATLTVPTYFDATTRLQATQHLFSTLVASGYLRDLLQILHEAHTYHSDPRPNRRPPDVIGPGETSLFSLLARLALLSPPLFIQAINACSSETSALDWLVVEWIGHFDAIGDILRKKLQILGVTALLTASSPPPTILLDQLQSLMTVWTDIATELGEEAADDSQGDYLWYFTKPSDAPDWPDATPEDGRKKVLGNNDPIFSVNARHFIAEHFKGVMQSWPGGQAAFEAEWLGRIDEAVMKSFVELKIL</sequence>
<dbReference type="GO" id="GO:0005829">
    <property type="term" value="C:cytosol"/>
    <property type="evidence" value="ECO:0007669"/>
    <property type="project" value="TreeGrafter"/>
</dbReference>
<dbReference type="InParanoid" id="W2S1L8"/>
<evidence type="ECO:0000313" key="7">
    <source>
        <dbReference type="Proteomes" id="UP000030752"/>
    </source>
</evidence>
<dbReference type="GO" id="GO:0006606">
    <property type="term" value="P:protein import into nucleus"/>
    <property type="evidence" value="ECO:0007669"/>
    <property type="project" value="TreeGrafter"/>
</dbReference>
<dbReference type="RefSeq" id="XP_008714357.1">
    <property type="nucleotide sequence ID" value="XM_008716135.1"/>
</dbReference>
<proteinExistence type="inferred from homology"/>
<dbReference type="Pfam" id="PF03810">
    <property type="entry name" value="IBN_N"/>
    <property type="match status" value="1"/>
</dbReference>
<dbReference type="GeneID" id="19969117"/>
<dbReference type="eggNOG" id="KOG1993">
    <property type="taxonomic scope" value="Eukaryota"/>
</dbReference>
<reference evidence="6 7" key="1">
    <citation type="submission" date="2013-03" db="EMBL/GenBank/DDBJ databases">
        <title>The Genome Sequence of Phialophora europaea CBS 101466.</title>
        <authorList>
            <consortium name="The Broad Institute Genomics Platform"/>
            <person name="Cuomo C."/>
            <person name="de Hoog S."/>
            <person name="Gorbushina A."/>
            <person name="Walker B."/>
            <person name="Young S.K."/>
            <person name="Zeng Q."/>
            <person name="Gargeya S."/>
            <person name="Fitzgerald M."/>
            <person name="Haas B."/>
            <person name="Abouelleil A."/>
            <person name="Allen A.W."/>
            <person name="Alvarado L."/>
            <person name="Arachchi H.M."/>
            <person name="Berlin A.M."/>
            <person name="Chapman S.B."/>
            <person name="Gainer-Dewar J."/>
            <person name="Goldberg J."/>
            <person name="Griggs A."/>
            <person name="Gujja S."/>
            <person name="Hansen M."/>
            <person name="Howarth C."/>
            <person name="Imamovic A."/>
            <person name="Ireland A."/>
            <person name="Larimer J."/>
            <person name="McCowan C."/>
            <person name="Murphy C."/>
            <person name="Pearson M."/>
            <person name="Poon T.W."/>
            <person name="Priest M."/>
            <person name="Roberts A."/>
            <person name="Saif S."/>
            <person name="Shea T."/>
            <person name="Sisk P."/>
            <person name="Sykes S."/>
            <person name="Wortman J."/>
            <person name="Nusbaum C."/>
            <person name="Birren B."/>
        </authorList>
    </citation>
    <scope>NUCLEOTIDE SEQUENCE [LARGE SCALE GENOMIC DNA]</scope>
    <source>
        <strain evidence="6 7">CBS 101466</strain>
    </source>
</reference>